<proteinExistence type="predicted"/>
<evidence type="ECO:0008006" key="3">
    <source>
        <dbReference type="Google" id="ProtNLM"/>
    </source>
</evidence>
<dbReference type="RefSeq" id="WP_284339027.1">
    <property type="nucleotide sequence ID" value="NZ_BSNS01000004.1"/>
</dbReference>
<gene>
    <name evidence="1" type="ORF">GCM10010862_08410</name>
</gene>
<organism evidence="1 2">
    <name type="scientific">Devosia nitrariae</name>
    <dbReference type="NCBI Taxonomy" id="2071872"/>
    <lineage>
        <taxon>Bacteria</taxon>
        <taxon>Pseudomonadati</taxon>
        <taxon>Pseudomonadota</taxon>
        <taxon>Alphaproteobacteria</taxon>
        <taxon>Hyphomicrobiales</taxon>
        <taxon>Devosiaceae</taxon>
        <taxon>Devosia</taxon>
    </lineage>
</organism>
<sequence>MGPPMKTSRWNAGGGRNAAAMTRSTGERAWSVCGLLLALSMIAGVLAGCTTTGGAGGAFCDVARVMHPTERDVEVISNRLVNDVLSHNKHGERSCGWRP</sequence>
<name>A0ABQ5W0K1_9HYPH</name>
<keyword evidence="2" id="KW-1185">Reference proteome</keyword>
<reference evidence="2" key="1">
    <citation type="journal article" date="2019" name="Int. J. Syst. Evol. Microbiol.">
        <title>The Global Catalogue of Microorganisms (GCM) 10K type strain sequencing project: providing services to taxonomists for standard genome sequencing and annotation.</title>
        <authorList>
            <consortium name="The Broad Institute Genomics Platform"/>
            <consortium name="The Broad Institute Genome Sequencing Center for Infectious Disease"/>
            <person name="Wu L."/>
            <person name="Ma J."/>
        </authorList>
    </citation>
    <scope>NUCLEOTIDE SEQUENCE [LARGE SCALE GENOMIC DNA]</scope>
    <source>
        <strain evidence="2">NBRC 112416</strain>
    </source>
</reference>
<accession>A0ABQ5W0K1</accession>
<comment type="caution">
    <text evidence="1">The sequence shown here is derived from an EMBL/GenBank/DDBJ whole genome shotgun (WGS) entry which is preliminary data.</text>
</comment>
<evidence type="ECO:0000313" key="2">
    <source>
        <dbReference type="Proteomes" id="UP001156691"/>
    </source>
</evidence>
<protein>
    <recommendedName>
        <fullName evidence="3">Lipoprotein</fullName>
    </recommendedName>
</protein>
<dbReference type="Proteomes" id="UP001156691">
    <property type="component" value="Unassembled WGS sequence"/>
</dbReference>
<dbReference type="EMBL" id="BSNS01000004">
    <property type="protein sequence ID" value="GLQ53582.1"/>
    <property type="molecule type" value="Genomic_DNA"/>
</dbReference>
<evidence type="ECO:0000313" key="1">
    <source>
        <dbReference type="EMBL" id="GLQ53582.1"/>
    </source>
</evidence>